<dbReference type="OrthoDB" id="2506821at2"/>
<gene>
    <name evidence="8" type="ORF">E2980_09620</name>
</gene>
<organism evidence="8 9">
    <name type="scientific">Cohnella luojiensis</name>
    <dbReference type="NCBI Taxonomy" id="652876"/>
    <lineage>
        <taxon>Bacteria</taxon>
        <taxon>Bacillati</taxon>
        <taxon>Bacillota</taxon>
        <taxon>Bacilli</taxon>
        <taxon>Bacillales</taxon>
        <taxon>Paenibacillaceae</taxon>
        <taxon>Cohnella</taxon>
    </lineage>
</organism>
<feature type="chain" id="PRO_5038775683" evidence="7">
    <location>
        <begin position="23"/>
        <end position="539"/>
    </location>
</feature>
<keyword evidence="1" id="KW-1003">Cell membrane</keyword>
<dbReference type="InterPro" id="IPR006059">
    <property type="entry name" value="SBP"/>
</dbReference>
<comment type="caution">
    <text evidence="8">The sequence shown here is derived from an EMBL/GenBank/DDBJ whole genome shotgun (WGS) entry which is preliminary data.</text>
</comment>
<name>A0A4Y8M0I3_9BACL</name>
<evidence type="ECO:0000256" key="4">
    <source>
        <dbReference type="ARBA" id="ARBA00023139"/>
    </source>
</evidence>
<keyword evidence="5" id="KW-0449">Lipoprotein</keyword>
<feature type="signal peptide" evidence="7">
    <location>
        <begin position="1"/>
        <end position="22"/>
    </location>
</feature>
<dbReference type="Gene3D" id="3.40.190.10">
    <property type="entry name" value="Periplasmic binding protein-like II"/>
    <property type="match status" value="2"/>
</dbReference>
<feature type="compositionally biased region" description="Low complexity" evidence="6">
    <location>
        <begin position="30"/>
        <end position="55"/>
    </location>
</feature>
<evidence type="ECO:0000313" key="8">
    <source>
        <dbReference type="EMBL" id="TFE27277.1"/>
    </source>
</evidence>
<evidence type="ECO:0000256" key="2">
    <source>
        <dbReference type="ARBA" id="ARBA00022729"/>
    </source>
</evidence>
<dbReference type="SUPFAM" id="SSF53850">
    <property type="entry name" value="Periplasmic binding protein-like II"/>
    <property type="match status" value="1"/>
</dbReference>
<reference evidence="8 9" key="1">
    <citation type="submission" date="2019-03" db="EMBL/GenBank/DDBJ databases">
        <title>Cohnella endophytica sp. nov., a novel endophytic bacterium isolated from bark of Sonneratia apetala.</title>
        <authorList>
            <person name="Tuo L."/>
        </authorList>
    </citation>
    <scope>NUCLEOTIDE SEQUENCE [LARGE SCALE GENOMIC DNA]</scope>
    <source>
        <strain evidence="8 9">CCTCC AB 208254</strain>
    </source>
</reference>
<dbReference type="PANTHER" id="PTHR43649:SF33">
    <property type="entry name" value="POLYGALACTURONAN_RHAMNOGALACTURONAN-BINDING PROTEIN YTCQ"/>
    <property type="match status" value="1"/>
</dbReference>
<dbReference type="AlphaFoldDB" id="A0A4Y8M0I3"/>
<keyword evidence="2 7" id="KW-0732">Signal</keyword>
<sequence length="539" mass="60408">MSRLARKSILAASLSLMMLILAACSSNGASESPSSSPGASATSTPTTSASAAPAGPKKEISISAFDRGQVPTEEGSYESNRWTKFINENSPATVNWIPVDRGQAQQKLSTLIASGSAPDLIWEYDRNYIAQLANQGAIQPIDDYIEKYSTTLKKYLEENPELKSAMTINGKMYAVTSKRSIESIANHGMWIRQDWLDKLQLKAPATVEELIEVAKKFKDEDPDGNGEDDTVPIVFNGNAVQIIRAFFFTNENQWYLEDGQMKYARTLDRFTDSLAYQKSLFDQGLIDKEYITDSNFQRARQLWTTGKAGIYFASWSMDNEIRDLKANVPDAKLAPLEPVASKYGKNGLYQELPSNVLVAFNSEMDEDKIETAVKFLDWMLETGWHSMKFGEENVHYKLVEGDVPQRLDADKYRAEVAYANEYAILSQWDTKAEWIPVMAAQDALSQEIAQAKSQAIEVALKNEYRRDIPFSPDLPEVSQLIATFAPIATQIEVKVVTGGNALTPEAGMVQVRKEWKRLGGENVEKLAQEWYEKNKEFLK</sequence>
<dbReference type="InterPro" id="IPR050490">
    <property type="entry name" value="Bact_solute-bd_prot1"/>
</dbReference>
<keyword evidence="3" id="KW-0472">Membrane</keyword>
<dbReference type="Pfam" id="PF01547">
    <property type="entry name" value="SBP_bac_1"/>
    <property type="match status" value="1"/>
</dbReference>
<accession>A0A4Y8M0I3</accession>
<evidence type="ECO:0000256" key="5">
    <source>
        <dbReference type="ARBA" id="ARBA00023288"/>
    </source>
</evidence>
<proteinExistence type="predicted"/>
<evidence type="ECO:0000256" key="6">
    <source>
        <dbReference type="SAM" id="MobiDB-lite"/>
    </source>
</evidence>
<dbReference type="PROSITE" id="PS51257">
    <property type="entry name" value="PROKAR_LIPOPROTEIN"/>
    <property type="match status" value="1"/>
</dbReference>
<keyword evidence="9" id="KW-1185">Reference proteome</keyword>
<dbReference type="PANTHER" id="PTHR43649">
    <property type="entry name" value="ARABINOSE-BINDING PROTEIN-RELATED"/>
    <property type="match status" value="1"/>
</dbReference>
<keyword evidence="4" id="KW-0564">Palmitate</keyword>
<feature type="region of interest" description="Disordered" evidence="6">
    <location>
        <begin position="30"/>
        <end position="77"/>
    </location>
</feature>
<evidence type="ECO:0000256" key="1">
    <source>
        <dbReference type="ARBA" id="ARBA00022475"/>
    </source>
</evidence>
<dbReference type="EMBL" id="SOMN01000010">
    <property type="protein sequence ID" value="TFE27277.1"/>
    <property type="molecule type" value="Genomic_DNA"/>
</dbReference>
<dbReference type="Proteomes" id="UP000297900">
    <property type="component" value="Unassembled WGS sequence"/>
</dbReference>
<evidence type="ECO:0000256" key="3">
    <source>
        <dbReference type="ARBA" id="ARBA00023136"/>
    </source>
</evidence>
<evidence type="ECO:0000256" key="7">
    <source>
        <dbReference type="SAM" id="SignalP"/>
    </source>
</evidence>
<evidence type="ECO:0000313" key="9">
    <source>
        <dbReference type="Proteomes" id="UP000297900"/>
    </source>
</evidence>
<protein>
    <submittedName>
        <fullName evidence="8">Extracellular solute-binding protein</fullName>
    </submittedName>
</protein>